<accession>A0A7X6LQ58</accession>
<name>A0A7X6LQ58_9CORY</name>
<evidence type="ECO:0000313" key="3">
    <source>
        <dbReference type="EMBL" id="NKY68241.1"/>
    </source>
</evidence>
<dbReference type="GO" id="GO:0004190">
    <property type="term" value="F:aspartic-type endopeptidase activity"/>
    <property type="evidence" value="ECO:0007669"/>
    <property type="project" value="InterPro"/>
</dbReference>
<dbReference type="Proteomes" id="UP000554284">
    <property type="component" value="Unassembled WGS sequence"/>
</dbReference>
<comment type="caution">
    <text evidence="3">The sequence shown here is derived from an EMBL/GenBank/DDBJ whole genome shotgun (WGS) entry which is preliminary data.</text>
</comment>
<evidence type="ECO:0000256" key="1">
    <source>
        <dbReference type="SAM" id="Phobius"/>
    </source>
</evidence>
<dbReference type="RefSeq" id="WP_168683779.1">
    <property type="nucleotide sequence ID" value="NZ_JAAXPF010000002.1"/>
</dbReference>
<dbReference type="Gene3D" id="1.20.120.1220">
    <property type="match status" value="1"/>
</dbReference>
<keyword evidence="1" id="KW-1133">Transmembrane helix</keyword>
<protein>
    <submittedName>
        <fullName evidence="3">Prepilin peptidase</fullName>
    </submittedName>
</protein>
<feature type="transmembrane region" description="Helical" evidence="1">
    <location>
        <begin position="6"/>
        <end position="24"/>
    </location>
</feature>
<sequence>MGTGGLPIAVGVAACAAWSVALAATDMRVRRLPDPLTVPPALVAVVACGWHPAWCWGLIWPVLYLVSGDGIGGGDVKLAISLGVACAAAGGLVSTVAAMGIAGSMTAVAALCTGRRSVPHGPSMLCAAWMVVVCCGMYSGV</sequence>
<reference evidence="3 4" key="1">
    <citation type="submission" date="2020-04" db="EMBL/GenBank/DDBJ databases">
        <title>MicrobeNet Type strains.</title>
        <authorList>
            <person name="Nicholson A.C."/>
        </authorList>
    </citation>
    <scope>NUCLEOTIDE SEQUENCE [LARGE SCALE GENOMIC DNA]</scope>
    <source>
        <strain evidence="3 4">ATCC 700355</strain>
    </source>
</reference>
<dbReference type="GO" id="GO:0016020">
    <property type="term" value="C:membrane"/>
    <property type="evidence" value="ECO:0007669"/>
    <property type="project" value="InterPro"/>
</dbReference>
<keyword evidence="1" id="KW-0472">Membrane</keyword>
<gene>
    <name evidence="3" type="ORF">HF989_02480</name>
</gene>
<evidence type="ECO:0000313" key="4">
    <source>
        <dbReference type="Proteomes" id="UP000554284"/>
    </source>
</evidence>
<feature type="domain" description="Prepilin type IV endopeptidase peptidase" evidence="2">
    <location>
        <begin position="14"/>
        <end position="103"/>
    </location>
</feature>
<dbReference type="Pfam" id="PF01478">
    <property type="entry name" value="Peptidase_A24"/>
    <property type="match status" value="1"/>
</dbReference>
<feature type="transmembrane region" description="Helical" evidence="1">
    <location>
        <begin position="36"/>
        <end position="59"/>
    </location>
</feature>
<keyword evidence="1" id="KW-0812">Transmembrane</keyword>
<dbReference type="EMBL" id="JAAXPF010000002">
    <property type="protein sequence ID" value="NKY68241.1"/>
    <property type="molecule type" value="Genomic_DNA"/>
</dbReference>
<feature type="transmembrane region" description="Helical" evidence="1">
    <location>
        <begin position="79"/>
        <end position="112"/>
    </location>
</feature>
<evidence type="ECO:0000259" key="2">
    <source>
        <dbReference type="Pfam" id="PF01478"/>
    </source>
</evidence>
<organism evidence="3 4">
    <name type="scientific">Corynebacterium mucifaciens</name>
    <dbReference type="NCBI Taxonomy" id="57171"/>
    <lineage>
        <taxon>Bacteria</taxon>
        <taxon>Bacillati</taxon>
        <taxon>Actinomycetota</taxon>
        <taxon>Actinomycetes</taxon>
        <taxon>Mycobacteriales</taxon>
        <taxon>Corynebacteriaceae</taxon>
        <taxon>Corynebacterium</taxon>
    </lineage>
</organism>
<dbReference type="InterPro" id="IPR000045">
    <property type="entry name" value="Prepilin_IV_endopep_pep"/>
</dbReference>
<dbReference type="AlphaFoldDB" id="A0A7X6LQ58"/>
<proteinExistence type="predicted"/>
<feature type="transmembrane region" description="Helical" evidence="1">
    <location>
        <begin position="124"/>
        <end position="140"/>
    </location>
</feature>